<dbReference type="GO" id="GO:0060628">
    <property type="term" value="P:regulation of ER to Golgi vesicle-mediated transport"/>
    <property type="evidence" value="ECO:0007669"/>
    <property type="project" value="TreeGrafter"/>
</dbReference>
<dbReference type="AlphaFoldDB" id="A0AAD3SFH1"/>
<dbReference type="Pfam" id="PF04437">
    <property type="entry name" value="RINT1_TIP1"/>
    <property type="match status" value="1"/>
</dbReference>
<dbReference type="GO" id="GO:0006890">
    <property type="term" value="P:retrograde vesicle-mediated transport, Golgi to endoplasmic reticulum"/>
    <property type="evidence" value="ECO:0007669"/>
    <property type="project" value="InterPro"/>
</dbReference>
<organism evidence="1 2">
    <name type="scientific">Nepenthes gracilis</name>
    <name type="common">Slender pitcher plant</name>
    <dbReference type="NCBI Taxonomy" id="150966"/>
    <lineage>
        <taxon>Eukaryota</taxon>
        <taxon>Viridiplantae</taxon>
        <taxon>Streptophyta</taxon>
        <taxon>Embryophyta</taxon>
        <taxon>Tracheophyta</taxon>
        <taxon>Spermatophyta</taxon>
        <taxon>Magnoliopsida</taxon>
        <taxon>eudicotyledons</taxon>
        <taxon>Gunneridae</taxon>
        <taxon>Pentapetalae</taxon>
        <taxon>Caryophyllales</taxon>
        <taxon>Nepenthaceae</taxon>
        <taxon>Nepenthes</taxon>
    </lineage>
</organism>
<dbReference type="GO" id="GO:0006888">
    <property type="term" value="P:endoplasmic reticulum to Golgi vesicle-mediated transport"/>
    <property type="evidence" value="ECO:0007669"/>
    <property type="project" value="InterPro"/>
</dbReference>
<reference evidence="1" key="1">
    <citation type="submission" date="2023-05" db="EMBL/GenBank/DDBJ databases">
        <title>Nepenthes gracilis genome sequencing.</title>
        <authorList>
            <person name="Fukushima K."/>
        </authorList>
    </citation>
    <scope>NUCLEOTIDE SEQUENCE</scope>
    <source>
        <strain evidence="1">SING2019-196</strain>
    </source>
</reference>
<dbReference type="GO" id="GO:0070939">
    <property type="term" value="C:Dsl1/NZR complex"/>
    <property type="evidence" value="ECO:0007669"/>
    <property type="project" value="InterPro"/>
</dbReference>
<evidence type="ECO:0008006" key="3">
    <source>
        <dbReference type="Google" id="ProtNLM"/>
    </source>
</evidence>
<proteinExistence type="predicted"/>
<evidence type="ECO:0000313" key="2">
    <source>
        <dbReference type="Proteomes" id="UP001279734"/>
    </source>
</evidence>
<dbReference type="Proteomes" id="UP001279734">
    <property type="component" value="Unassembled WGS sequence"/>
</dbReference>
<dbReference type="InterPro" id="IPR042044">
    <property type="entry name" value="EXOC6PINT-1/Sec15/Tip20_C_dom2"/>
</dbReference>
<dbReference type="InterPro" id="IPR007528">
    <property type="entry name" value="RINT1_Tip20"/>
</dbReference>
<protein>
    <recommendedName>
        <fullName evidence="3">RINT1-like protein MAG2L</fullName>
    </recommendedName>
</protein>
<evidence type="ECO:0000313" key="1">
    <source>
        <dbReference type="EMBL" id="GMH10338.1"/>
    </source>
</evidence>
<dbReference type="PANTHER" id="PTHR13520">
    <property type="entry name" value="RAD50-INTERACTING PROTEIN 1 RINT-1"/>
    <property type="match status" value="1"/>
</dbReference>
<dbReference type="PANTHER" id="PTHR13520:SF0">
    <property type="entry name" value="RAD50-INTERACTING PROTEIN 1"/>
    <property type="match status" value="1"/>
</dbReference>
<gene>
    <name evidence="1" type="ORF">Nepgr_012179</name>
</gene>
<dbReference type="Gene3D" id="1.20.58.670">
    <property type="entry name" value="Dsl1p vesicle tethering complex, Tip20p subunit, domain D"/>
    <property type="match status" value="1"/>
</dbReference>
<dbReference type="PROSITE" id="PS51386">
    <property type="entry name" value="RINT1_TIP20"/>
    <property type="match status" value="1"/>
</dbReference>
<comment type="caution">
    <text evidence="1">The sequence shown here is derived from an EMBL/GenBank/DDBJ whole genome shotgun (WGS) entry which is preliminary data.</text>
</comment>
<sequence length="832" mass="95048">MERDVVLPRRSDLSAQTLGFLEQQFKSNEDLIRVSDLVTELNIKSFELKSDLQNMQRKLGSLLVSWTSRSIQAKASFQDLIGAVENLSLLTSEYGSNACDARKIQKITNKELPLFAKELRRIASLREYAETALKLEALVGDLEDAVFCVMKHRTGDLFSRNSLTPLTPGVIIHSDFDAKQGRTLQAVKIINGIEDILLSVMKLHPQWCHLLKTVDSRVYKILAVLRPQVIVDHRSLLSSLGWTPKVFSSRIGSGENTGIPNPLVLMQGDKRESYSQSFLALSALQHVQMRREERQLNILGRKKEDNFGLWGIDELVSPIASRIEYHLLKWISQPEFIFALVYKVTHDFIEGVDDVLQPLIDKARLISYSAREAWVSAMVKMLSTFLSKRVFLSLAELYKEKHSKAEAISSWIRLVDLIVAFDKRMQSLISSDAYLLLGESGTFIGPSTTISVLSLFRDRPDWLHIWQKIELKDALKKLKAELKHNTAWVTDEKHEAGQFLDGEPELYLLTTRGDHKAPLIVEFALKIAWEMIERYQNLPAGSHRIHFIRSTASKFLWHFVNVLLMKHERNDFPSNDSDEALMTVCALINAARFCEFKLQTWSDDVLLLGLGIAENGMNSDINGHMMETSCFFDEEIKSFSELEMSWLMEMIAHILRQFETLSFEYFHNLHRLDSLLKDVDRLPAMNAILSDDLVEALDNLRSQLLLLRQHLNPKDFLDLWRSVADGLDHFIFHSILTSDIRLPDGGAKQFIADMQGLFLLFQTFCARPEAFFPFISDFLKLLNLDIEEIMALNSCLLDNEKGTKCLLSHGILHISTDQSHTVLSNRMSILKK</sequence>
<accession>A0AAD3SFH1</accession>
<keyword evidence="2" id="KW-1185">Reference proteome</keyword>
<name>A0AAD3SFH1_NEPGR</name>
<dbReference type="EMBL" id="BSYO01000010">
    <property type="protein sequence ID" value="GMH10338.1"/>
    <property type="molecule type" value="Genomic_DNA"/>
</dbReference>